<accession>X1KA54</accession>
<dbReference type="GO" id="GO:0005737">
    <property type="term" value="C:cytoplasm"/>
    <property type="evidence" value="ECO:0007669"/>
    <property type="project" value="TreeGrafter"/>
</dbReference>
<reference evidence="2" key="1">
    <citation type="journal article" date="2014" name="Front. Microbiol.">
        <title>High frequency of phylogenetically diverse reductive dehalogenase-homologous genes in deep subseafloor sedimentary metagenomes.</title>
        <authorList>
            <person name="Kawai M."/>
            <person name="Futagami T."/>
            <person name="Toyoda A."/>
            <person name="Takaki Y."/>
            <person name="Nishi S."/>
            <person name="Hori S."/>
            <person name="Arai W."/>
            <person name="Tsubouchi T."/>
            <person name="Morono Y."/>
            <person name="Uchiyama I."/>
            <person name="Ito T."/>
            <person name="Fujiyama A."/>
            <person name="Inagaki F."/>
            <person name="Takami H."/>
        </authorList>
    </citation>
    <scope>NUCLEOTIDE SEQUENCE</scope>
    <source>
        <strain evidence="2">Expedition CK06-06</strain>
    </source>
</reference>
<gene>
    <name evidence="2" type="ORF">S06H3_22959</name>
</gene>
<name>X1KA54_9ZZZZ</name>
<protein>
    <submittedName>
        <fullName evidence="2">Uncharacterized protein</fullName>
    </submittedName>
</protein>
<comment type="caution">
    <text evidence="2">The sequence shown here is derived from an EMBL/GenBank/DDBJ whole genome shotgun (WGS) entry which is preliminary data.</text>
</comment>
<feature type="non-terminal residue" evidence="2">
    <location>
        <position position="1"/>
    </location>
</feature>
<dbReference type="PANTHER" id="PTHR21039">
    <property type="entry name" value="HISTIDINOL PHOSPHATASE-RELATED"/>
    <property type="match status" value="1"/>
</dbReference>
<dbReference type="Gene3D" id="3.20.20.140">
    <property type="entry name" value="Metal-dependent hydrolases"/>
    <property type="match status" value="1"/>
</dbReference>
<dbReference type="InterPro" id="IPR010140">
    <property type="entry name" value="Histidinol_P_phosphatase_HisJ"/>
</dbReference>
<dbReference type="GO" id="GO:0004401">
    <property type="term" value="F:histidinol-phosphatase activity"/>
    <property type="evidence" value="ECO:0007669"/>
    <property type="project" value="InterPro"/>
</dbReference>
<dbReference type="SUPFAM" id="SSF89550">
    <property type="entry name" value="PHP domain-like"/>
    <property type="match status" value="1"/>
</dbReference>
<organism evidence="2">
    <name type="scientific">marine sediment metagenome</name>
    <dbReference type="NCBI Taxonomy" id="412755"/>
    <lineage>
        <taxon>unclassified sequences</taxon>
        <taxon>metagenomes</taxon>
        <taxon>ecological metagenomes</taxon>
    </lineage>
</organism>
<dbReference type="AlphaFoldDB" id="X1KA54"/>
<dbReference type="GO" id="GO:0000105">
    <property type="term" value="P:L-histidine biosynthetic process"/>
    <property type="evidence" value="ECO:0007669"/>
    <property type="project" value="InterPro"/>
</dbReference>
<proteinExistence type="predicted"/>
<evidence type="ECO:0000256" key="1">
    <source>
        <dbReference type="ARBA" id="ARBA00022801"/>
    </source>
</evidence>
<sequence length="152" mass="17496">SSKESSGYFIKHSASELLHNYFLAIEKLINSQLFDSIGHLDVYKKYGFGFYEEEINTVPEEIIRKIFRMMKEKKIAFEINTAGLRRINQFYPSPSIMEYAQEQGLELITVGSDAHRVEDLGKGIKQSFEYAKSFGFDAVYGFGKRKATKIKI</sequence>
<dbReference type="InterPro" id="IPR016195">
    <property type="entry name" value="Pol/histidinol_Pase-like"/>
</dbReference>
<keyword evidence="1" id="KW-0378">Hydrolase</keyword>
<evidence type="ECO:0000313" key="2">
    <source>
        <dbReference type="EMBL" id="GAI03463.1"/>
    </source>
</evidence>
<dbReference type="EMBL" id="BARV01012378">
    <property type="protein sequence ID" value="GAI03463.1"/>
    <property type="molecule type" value="Genomic_DNA"/>
</dbReference>
<dbReference type="PANTHER" id="PTHR21039:SF0">
    <property type="entry name" value="HISTIDINOL-PHOSPHATASE"/>
    <property type="match status" value="1"/>
</dbReference>